<evidence type="ECO:0000256" key="1">
    <source>
        <dbReference type="ARBA" id="ARBA00004275"/>
    </source>
</evidence>
<comment type="similarity">
    <text evidence="2">Belongs to the short-chain dehydrogenases/reductases (SDR) family.</text>
</comment>
<protein>
    <submittedName>
        <fullName evidence="6">Short-chain dehydrogenase</fullName>
    </submittedName>
</protein>
<dbReference type="PANTHER" id="PTHR42808">
    <property type="entry name" value="HYDROXYSTEROID DEHYDROGENASE-LIKE PROTEIN 2"/>
    <property type="match status" value="1"/>
</dbReference>
<proteinExistence type="inferred from homology"/>
<dbReference type="Proteomes" id="UP000252517">
    <property type="component" value="Unassembled WGS sequence"/>
</dbReference>
<dbReference type="RefSeq" id="WP_114086694.1">
    <property type="nucleotide sequence ID" value="NZ_JPWH01000001.1"/>
</dbReference>
<sequence length="301" mass="31966">MANLNGKTLFITGASRGIGKEIALRAACDGANIAIIAKTDTPHPKLPGTIYTAAEEIEQAGGKALALKTDIRDEDQIADAVAQTVAKFGGIDILVNNASAINLTPTLQTPMKRYDLMAQVNTRATFACAQACLPHLLKSDNPHILTMSPPPNMSPQWFANHPAYTMSKYGMSLATFGLAAEFADEGVGVNSLWPVTVIETAALNMIPGLEAGRARKPEILADAAHAILTSPAKQVSGGFFTDECVLEAIGITDLESYNLSPGKEPYPDFFYEPDKNGANDPHVAKLLGVIAHYHNHASSNA</sequence>
<reference evidence="6 7" key="1">
    <citation type="submission" date="2014-07" db="EMBL/GenBank/DDBJ databases">
        <title>Draft genome sequence of Thalassospira profundimaris S25-3-2.</title>
        <authorList>
            <person name="Lai Q."/>
            <person name="Shao Z."/>
        </authorList>
    </citation>
    <scope>NUCLEOTIDE SEQUENCE [LARGE SCALE GENOMIC DNA]</scope>
    <source>
        <strain evidence="6 7">S25-3-2</strain>
    </source>
</reference>
<dbReference type="SUPFAM" id="SSF51735">
    <property type="entry name" value="NAD(P)-binding Rossmann-fold domains"/>
    <property type="match status" value="1"/>
</dbReference>
<dbReference type="CDD" id="cd09762">
    <property type="entry name" value="HSDL2_SDR_c"/>
    <property type="match status" value="1"/>
</dbReference>
<comment type="caution">
    <text evidence="6">The sequence shown here is derived from an EMBL/GenBank/DDBJ whole genome shotgun (WGS) entry which is preliminary data.</text>
</comment>
<dbReference type="STRING" id="502049.TH15_03825"/>
<evidence type="ECO:0000256" key="3">
    <source>
        <dbReference type="ARBA" id="ARBA00022857"/>
    </source>
</evidence>
<dbReference type="AlphaFoldDB" id="A0A367XKE7"/>
<dbReference type="InterPro" id="IPR036291">
    <property type="entry name" value="NAD(P)-bd_dom_sf"/>
</dbReference>
<keyword evidence="4" id="KW-0560">Oxidoreductase</keyword>
<keyword evidence="5" id="KW-0576">Peroxisome</keyword>
<dbReference type="NCBIfam" id="NF006133">
    <property type="entry name" value="PRK08278.1"/>
    <property type="match status" value="1"/>
</dbReference>
<name>A0A367XKE7_9PROT</name>
<dbReference type="Pfam" id="PF00106">
    <property type="entry name" value="adh_short"/>
    <property type="match status" value="1"/>
</dbReference>
<dbReference type="Gene3D" id="3.40.50.720">
    <property type="entry name" value="NAD(P)-binding Rossmann-like Domain"/>
    <property type="match status" value="1"/>
</dbReference>
<evidence type="ECO:0000256" key="2">
    <source>
        <dbReference type="ARBA" id="ARBA00006484"/>
    </source>
</evidence>
<dbReference type="OrthoDB" id="9810935at2"/>
<dbReference type="PRINTS" id="PR00081">
    <property type="entry name" value="GDHRDH"/>
</dbReference>
<dbReference type="EMBL" id="JPWH01000001">
    <property type="protein sequence ID" value="RCK54105.1"/>
    <property type="molecule type" value="Genomic_DNA"/>
</dbReference>
<keyword evidence="3" id="KW-0521">NADP</keyword>
<dbReference type="PANTHER" id="PTHR42808:SF3">
    <property type="entry name" value="HYDROXYSTEROID DEHYDROGENASE-LIKE PROTEIN 2"/>
    <property type="match status" value="1"/>
</dbReference>
<dbReference type="GO" id="GO:0016491">
    <property type="term" value="F:oxidoreductase activity"/>
    <property type="evidence" value="ECO:0007669"/>
    <property type="project" value="UniProtKB-KW"/>
</dbReference>
<evidence type="ECO:0000256" key="5">
    <source>
        <dbReference type="ARBA" id="ARBA00023140"/>
    </source>
</evidence>
<evidence type="ECO:0000313" key="6">
    <source>
        <dbReference type="EMBL" id="RCK54105.1"/>
    </source>
</evidence>
<evidence type="ECO:0000313" key="7">
    <source>
        <dbReference type="Proteomes" id="UP000252517"/>
    </source>
</evidence>
<dbReference type="FunFam" id="3.40.50.720:FF:000301">
    <property type="entry name" value="Hydroxysteroid dehydrogenase like 2"/>
    <property type="match status" value="1"/>
</dbReference>
<organism evidence="6 7">
    <name type="scientific">Thalassospira profundimaris</name>
    <dbReference type="NCBI Taxonomy" id="502049"/>
    <lineage>
        <taxon>Bacteria</taxon>
        <taxon>Pseudomonadati</taxon>
        <taxon>Pseudomonadota</taxon>
        <taxon>Alphaproteobacteria</taxon>
        <taxon>Rhodospirillales</taxon>
        <taxon>Thalassospiraceae</taxon>
        <taxon>Thalassospira</taxon>
    </lineage>
</organism>
<accession>A0A367XKE7</accession>
<dbReference type="InterPro" id="IPR002347">
    <property type="entry name" value="SDR_fam"/>
</dbReference>
<dbReference type="InterPro" id="IPR051935">
    <property type="entry name" value="HSDL2"/>
</dbReference>
<comment type="subcellular location">
    <subcellularLocation>
        <location evidence="1">Peroxisome</location>
    </subcellularLocation>
</comment>
<gene>
    <name evidence="6" type="ORF">TH25_01855</name>
</gene>
<evidence type="ECO:0000256" key="4">
    <source>
        <dbReference type="ARBA" id="ARBA00023002"/>
    </source>
</evidence>